<name>A0A1Q3C7U8_CEPFO</name>
<protein>
    <submittedName>
        <fullName evidence="3">FAR1 domain-containing protein</fullName>
    </submittedName>
</protein>
<feature type="compositionally biased region" description="Polar residues" evidence="1">
    <location>
        <begin position="10"/>
        <end position="22"/>
    </location>
</feature>
<dbReference type="PANTHER" id="PTHR47718:SF5">
    <property type="entry name" value="PROTEIN FAR1-RELATED SEQUENCE 8-LIKE"/>
    <property type="match status" value="1"/>
</dbReference>
<comment type="caution">
    <text evidence="3">The sequence shown here is derived from an EMBL/GenBank/DDBJ whole genome shotgun (WGS) entry which is preliminary data.</text>
</comment>
<proteinExistence type="predicted"/>
<dbReference type="STRING" id="3775.A0A1Q3C7U8"/>
<gene>
    <name evidence="3" type="ORF">CFOL_v3_19646</name>
</gene>
<evidence type="ECO:0000313" key="4">
    <source>
        <dbReference type="Proteomes" id="UP000187406"/>
    </source>
</evidence>
<reference evidence="4" key="1">
    <citation type="submission" date="2016-04" db="EMBL/GenBank/DDBJ databases">
        <title>Cephalotus genome sequencing.</title>
        <authorList>
            <person name="Fukushima K."/>
            <person name="Hasebe M."/>
            <person name="Fang X."/>
        </authorList>
    </citation>
    <scope>NUCLEOTIDE SEQUENCE [LARGE SCALE GENOMIC DNA]</scope>
    <source>
        <strain evidence="4">cv. St1</strain>
    </source>
</reference>
<accession>A0A1Q3C7U8</accession>
<dbReference type="AlphaFoldDB" id="A0A1Q3C7U8"/>
<dbReference type="EMBL" id="BDDD01001455">
    <property type="protein sequence ID" value="GAV76171.1"/>
    <property type="molecule type" value="Genomic_DNA"/>
</dbReference>
<dbReference type="Pfam" id="PF03101">
    <property type="entry name" value="FAR1"/>
    <property type="match status" value="1"/>
</dbReference>
<dbReference type="Proteomes" id="UP000187406">
    <property type="component" value="Unassembled WGS sequence"/>
</dbReference>
<feature type="domain" description="FAR1" evidence="2">
    <location>
        <begin position="11"/>
        <end position="52"/>
    </location>
</feature>
<dbReference type="InterPro" id="IPR004330">
    <property type="entry name" value="FAR1_DNA_bnd_dom"/>
</dbReference>
<dbReference type="InParanoid" id="A0A1Q3C7U8"/>
<dbReference type="OrthoDB" id="1726386at2759"/>
<dbReference type="PANTHER" id="PTHR47718">
    <property type="entry name" value="OS01G0519700 PROTEIN"/>
    <property type="match status" value="1"/>
</dbReference>
<sequence>MFLSRETHSVKQNQLKPNPTTKTDCKARVSAHVSANGTCRVTSVVVEHNHGLSLMKSCFYLCNRNISTSAKSRLELADEAGIRVMKNFNYFVVESKGYENVPFKENDARNYIEKARQLKLGVGDLEALGYFNRMPDKISNFYHLMRMDQDNRMKYVFGQMQEVG</sequence>
<feature type="region of interest" description="Disordered" evidence="1">
    <location>
        <begin position="1"/>
        <end position="23"/>
    </location>
</feature>
<keyword evidence="4" id="KW-1185">Reference proteome</keyword>
<evidence type="ECO:0000259" key="2">
    <source>
        <dbReference type="Pfam" id="PF03101"/>
    </source>
</evidence>
<evidence type="ECO:0000313" key="3">
    <source>
        <dbReference type="EMBL" id="GAV76171.1"/>
    </source>
</evidence>
<evidence type="ECO:0000256" key="1">
    <source>
        <dbReference type="SAM" id="MobiDB-lite"/>
    </source>
</evidence>
<organism evidence="3 4">
    <name type="scientific">Cephalotus follicularis</name>
    <name type="common">Albany pitcher plant</name>
    <dbReference type="NCBI Taxonomy" id="3775"/>
    <lineage>
        <taxon>Eukaryota</taxon>
        <taxon>Viridiplantae</taxon>
        <taxon>Streptophyta</taxon>
        <taxon>Embryophyta</taxon>
        <taxon>Tracheophyta</taxon>
        <taxon>Spermatophyta</taxon>
        <taxon>Magnoliopsida</taxon>
        <taxon>eudicotyledons</taxon>
        <taxon>Gunneridae</taxon>
        <taxon>Pentapetalae</taxon>
        <taxon>rosids</taxon>
        <taxon>fabids</taxon>
        <taxon>Oxalidales</taxon>
        <taxon>Cephalotaceae</taxon>
        <taxon>Cephalotus</taxon>
    </lineage>
</organism>